<evidence type="ECO:0000313" key="1">
    <source>
        <dbReference type="EMBL" id="MBW71522.1"/>
    </source>
</evidence>
<dbReference type="EMBL" id="GGFL01007344">
    <property type="protein sequence ID" value="MBW71522.1"/>
    <property type="molecule type" value="Transcribed_RNA"/>
</dbReference>
<name>A0A2M4D1R5_ANODA</name>
<sequence length="66" mass="7490">MVWARSVNFRSLLALLVGARAIIRRAILISTCKERERERAPFRSMDPVRSLLLSTASLPARRPSIL</sequence>
<proteinExistence type="predicted"/>
<organism evidence="1">
    <name type="scientific">Anopheles darlingi</name>
    <name type="common">Mosquito</name>
    <dbReference type="NCBI Taxonomy" id="43151"/>
    <lineage>
        <taxon>Eukaryota</taxon>
        <taxon>Metazoa</taxon>
        <taxon>Ecdysozoa</taxon>
        <taxon>Arthropoda</taxon>
        <taxon>Hexapoda</taxon>
        <taxon>Insecta</taxon>
        <taxon>Pterygota</taxon>
        <taxon>Neoptera</taxon>
        <taxon>Endopterygota</taxon>
        <taxon>Diptera</taxon>
        <taxon>Nematocera</taxon>
        <taxon>Culicoidea</taxon>
        <taxon>Culicidae</taxon>
        <taxon>Anophelinae</taxon>
        <taxon>Anopheles</taxon>
    </lineage>
</organism>
<reference evidence="1" key="1">
    <citation type="submission" date="2018-01" db="EMBL/GenBank/DDBJ databases">
        <title>An insight into the sialome of Amazonian anophelines.</title>
        <authorList>
            <person name="Ribeiro J.M."/>
            <person name="Scarpassa V."/>
            <person name="Calvo E."/>
        </authorList>
    </citation>
    <scope>NUCLEOTIDE SEQUENCE</scope>
</reference>
<dbReference type="AlphaFoldDB" id="A0A2M4D1R5"/>
<protein>
    <submittedName>
        <fullName evidence="1">Putative secreted protein</fullName>
    </submittedName>
</protein>
<accession>A0A2M4D1R5</accession>